<dbReference type="AlphaFoldDB" id="A0A6L2P7B9"/>
<reference evidence="2" key="1">
    <citation type="journal article" date="2019" name="Sci. Rep.">
        <title>Draft genome of Tanacetum cinerariifolium, the natural source of mosquito coil.</title>
        <authorList>
            <person name="Yamashiro T."/>
            <person name="Shiraishi A."/>
            <person name="Satake H."/>
            <person name="Nakayama K."/>
        </authorList>
    </citation>
    <scope>NUCLEOTIDE SEQUENCE</scope>
</reference>
<accession>A0A6L2P7B9</accession>
<protein>
    <submittedName>
        <fullName evidence="2">Uncharacterized protein</fullName>
    </submittedName>
</protein>
<dbReference type="EMBL" id="BKCJ010011048">
    <property type="protein sequence ID" value="GEU94321.1"/>
    <property type="molecule type" value="Genomic_DNA"/>
</dbReference>
<proteinExistence type="predicted"/>
<organism evidence="2">
    <name type="scientific">Tanacetum cinerariifolium</name>
    <name type="common">Dalmatian daisy</name>
    <name type="synonym">Chrysanthemum cinerariifolium</name>
    <dbReference type="NCBI Taxonomy" id="118510"/>
    <lineage>
        <taxon>Eukaryota</taxon>
        <taxon>Viridiplantae</taxon>
        <taxon>Streptophyta</taxon>
        <taxon>Embryophyta</taxon>
        <taxon>Tracheophyta</taxon>
        <taxon>Spermatophyta</taxon>
        <taxon>Magnoliopsida</taxon>
        <taxon>eudicotyledons</taxon>
        <taxon>Gunneridae</taxon>
        <taxon>Pentapetalae</taxon>
        <taxon>asterids</taxon>
        <taxon>campanulids</taxon>
        <taxon>Asterales</taxon>
        <taxon>Asteraceae</taxon>
        <taxon>Asteroideae</taxon>
        <taxon>Anthemideae</taxon>
        <taxon>Anthemidinae</taxon>
        <taxon>Tanacetum</taxon>
    </lineage>
</organism>
<name>A0A6L2P7B9_TANCI</name>
<feature type="region of interest" description="Disordered" evidence="1">
    <location>
        <begin position="157"/>
        <end position="177"/>
    </location>
</feature>
<sequence length="370" mass="42038">MSTLTFVDTHNMVAFLQKPNESEGFEQIVDFLNAHPVRVATSSDEEPTGDEEDTSKQGSSIADINENEQITLDNVYNVDMAHEETVLSMQDVQVKEKVAKEVVEVMKIVKIIVDEVSTAGVQDVNTANEEPVSAAPTNITTAQPSEITKTNVVTTQVPEKKESEAVEGSSKRSGEDLEQEMVMKQKIEEEKETKELNECMKIIPDDEDDVTIEAIPLSSKSPTIIGYKIHIDGKKKYFQVFRADGNSQMYLAFSKMLKNFNKEDLETTHYYLLVAKMYPLTKYTLQQMWNDLRLQVDYECEMAYDLLRLKDDSHINNDIMRFSSCDKGGELKKHHIKNLEEELGEEEPKLPMRSIPRTDEASQILGARRL</sequence>
<feature type="compositionally biased region" description="Acidic residues" evidence="1">
    <location>
        <begin position="43"/>
        <end position="53"/>
    </location>
</feature>
<evidence type="ECO:0000256" key="1">
    <source>
        <dbReference type="SAM" id="MobiDB-lite"/>
    </source>
</evidence>
<evidence type="ECO:0000313" key="2">
    <source>
        <dbReference type="EMBL" id="GEU94321.1"/>
    </source>
</evidence>
<feature type="compositionally biased region" description="Basic and acidic residues" evidence="1">
    <location>
        <begin position="158"/>
        <end position="177"/>
    </location>
</feature>
<comment type="caution">
    <text evidence="2">The sequence shown here is derived from an EMBL/GenBank/DDBJ whole genome shotgun (WGS) entry which is preliminary data.</text>
</comment>
<feature type="region of interest" description="Disordered" evidence="1">
    <location>
        <begin position="40"/>
        <end position="62"/>
    </location>
</feature>
<gene>
    <name evidence="2" type="ORF">Tci_066299</name>
</gene>